<accession>E8UYY3</accession>
<organism evidence="1 2">
    <name type="scientific">Terriglobus saanensis (strain ATCC BAA-1853 / DSM 23119 / SP1PR4)</name>
    <dbReference type="NCBI Taxonomy" id="401053"/>
    <lineage>
        <taxon>Bacteria</taxon>
        <taxon>Pseudomonadati</taxon>
        <taxon>Acidobacteriota</taxon>
        <taxon>Terriglobia</taxon>
        <taxon>Terriglobales</taxon>
        <taxon>Acidobacteriaceae</taxon>
        <taxon>Terriglobus</taxon>
    </lineage>
</organism>
<protein>
    <submittedName>
        <fullName evidence="1">Uncharacterized protein</fullName>
    </submittedName>
</protein>
<evidence type="ECO:0000313" key="2">
    <source>
        <dbReference type="Proteomes" id="UP000006844"/>
    </source>
</evidence>
<keyword evidence="2" id="KW-1185">Reference proteome</keyword>
<dbReference type="AlphaFoldDB" id="E8UYY3"/>
<gene>
    <name evidence="1" type="ordered locus">AciPR4_0087</name>
</gene>
<reference evidence="1 2" key="1">
    <citation type="journal article" date="2012" name="Stand. Genomic Sci.">
        <title>Complete genome sequence of Terriglobus saanensis type strain SP1PR4(T), an Acidobacteria from tundra soil.</title>
        <authorList>
            <person name="Rawat S.R."/>
            <person name="Mannisto M.K."/>
            <person name="Starovoytov V."/>
            <person name="Goodwin L."/>
            <person name="Nolan M."/>
            <person name="Hauser L."/>
            <person name="Land M."/>
            <person name="Davenport K.W."/>
            <person name="Woyke T."/>
            <person name="Haggblom M.M."/>
        </authorList>
    </citation>
    <scope>NUCLEOTIDE SEQUENCE</scope>
    <source>
        <strain evidence="2">ATCC BAA-1853 / DSM 23119 / SP1PR4</strain>
    </source>
</reference>
<dbReference type="OrthoDB" id="118259at2"/>
<dbReference type="HOGENOM" id="CLU_1694650_0_0_0"/>
<dbReference type="Proteomes" id="UP000006844">
    <property type="component" value="Chromosome"/>
</dbReference>
<name>E8UYY3_TERSS</name>
<dbReference type="KEGG" id="tsa:AciPR4_0087"/>
<sequence>MQNTKDTFYLALRDRLALRNPTRTCVVRGQTRPAVLVEENELPTAEAPESVYRLRWTKRTTDLQQPMPLDTALCEIRYRTTPYELDRGREIDAMDLDLDAILQPRAIAKRSFSSTGATTLQTNLFWQETEARTTTKDGDRLAIIAVSAYREEGDL</sequence>
<dbReference type="RefSeq" id="WP_013566661.1">
    <property type="nucleotide sequence ID" value="NC_014963.1"/>
</dbReference>
<dbReference type="EMBL" id="CP002467">
    <property type="protein sequence ID" value="ADV80928.1"/>
    <property type="molecule type" value="Genomic_DNA"/>
</dbReference>
<evidence type="ECO:0000313" key="1">
    <source>
        <dbReference type="EMBL" id="ADV80928.1"/>
    </source>
</evidence>
<dbReference type="STRING" id="401053.AciPR4_0087"/>
<dbReference type="eggNOG" id="ENOG50341Q1">
    <property type="taxonomic scope" value="Bacteria"/>
</dbReference>
<proteinExistence type="predicted"/>